<accession>A0A125Q569</accession>
<dbReference type="EMBL" id="LNCD01000124">
    <property type="protein sequence ID" value="KWV43850.1"/>
    <property type="molecule type" value="Genomic_DNA"/>
</dbReference>
<organism evidence="1 2">
    <name type="scientific">Rhizobium altiplani</name>
    <dbReference type="NCBI Taxonomy" id="1864509"/>
    <lineage>
        <taxon>Bacteria</taxon>
        <taxon>Pseudomonadati</taxon>
        <taxon>Pseudomonadota</taxon>
        <taxon>Alphaproteobacteria</taxon>
        <taxon>Hyphomicrobiales</taxon>
        <taxon>Rhizobiaceae</taxon>
        <taxon>Rhizobium/Agrobacterium group</taxon>
        <taxon>Rhizobium</taxon>
    </lineage>
</organism>
<dbReference type="Proteomes" id="UP000068164">
    <property type="component" value="Unassembled WGS sequence"/>
</dbReference>
<evidence type="ECO:0000313" key="2">
    <source>
        <dbReference type="Proteomes" id="UP000068164"/>
    </source>
</evidence>
<reference evidence="1 2" key="1">
    <citation type="submission" date="2015-11" db="EMBL/GenBank/DDBJ databases">
        <title>Draft Genome Sequence of the Strain BR 10423 (Rhizobium sp.) isolated from nodules of Mimosa pudica.</title>
        <authorList>
            <person name="Barauna A.C."/>
            <person name="Zilli J.E."/>
            <person name="Simoes-Araujo J.L."/>
            <person name="Reis V.M."/>
            <person name="James E.K."/>
            <person name="Reis F.B.Jr."/>
            <person name="Rouws L.F."/>
            <person name="Passos S.R."/>
            <person name="Gois S.R."/>
        </authorList>
    </citation>
    <scope>NUCLEOTIDE SEQUENCE [LARGE SCALE GENOMIC DNA]</scope>
    <source>
        <strain evidence="1 2">BR10423</strain>
    </source>
</reference>
<keyword evidence="2" id="KW-1185">Reference proteome</keyword>
<evidence type="ECO:0000313" key="1">
    <source>
        <dbReference type="EMBL" id="KWV43850.1"/>
    </source>
</evidence>
<gene>
    <name evidence="1" type="ORF">AS026_19460</name>
</gene>
<comment type="caution">
    <text evidence="1">The sequence shown here is derived from an EMBL/GenBank/DDBJ whole genome shotgun (WGS) entry which is preliminary data.</text>
</comment>
<name>A0A125Q569_9HYPH</name>
<protein>
    <submittedName>
        <fullName evidence="1">Uncharacterized protein</fullName>
    </submittedName>
</protein>
<dbReference type="AlphaFoldDB" id="A0A125Q569"/>
<proteinExistence type="predicted"/>
<sequence length="80" mass="9212">MVVMANKKRLDEKLSETDFRNRYPTRKDADHWATLDSDISAQFTKGMITERTDFFVHMLTAFANGERFIVAKLAWNGGAQ</sequence>